<dbReference type="Proteomes" id="UP000262583">
    <property type="component" value="Chromosome"/>
</dbReference>
<evidence type="ECO:0000313" key="3">
    <source>
        <dbReference type="EMBL" id="AXA37371.1"/>
    </source>
</evidence>
<keyword evidence="2" id="KW-0732">Signal</keyword>
<protein>
    <submittedName>
        <fullName evidence="3">Uncharacterized protein</fullName>
    </submittedName>
</protein>
<dbReference type="AlphaFoldDB" id="A0A2Z4Y805"/>
<dbReference type="EMBL" id="CP030759">
    <property type="protein sequence ID" value="AXA37371.1"/>
    <property type="molecule type" value="Genomic_DNA"/>
</dbReference>
<gene>
    <name evidence="3" type="ORF">BRCON_2629</name>
</gene>
<feature type="region of interest" description="Disordered" evidence="1">
    <location>
        <begin position="22"/>
        <end position="62"/>
    </location>
</feature>
<evidence type="ECO:0000256" key="1">
    <source>
        <dbReference type="SAM" id="MobiDB-lite"/>
    </source>
</evidence>
<feature type="compositionally biased region" description="Polar residues" evidence="1">
    <location>
        <begin position="41"/>
        <end position="62"/>
    </location>
</feature>
<feature type="signal peptide" evidence="2">
    <location>
        <begin position="1"/>
        <end position="22"/>
    </location>
</feature>
<feature type="chain" id="PRO_5016321343" evidence="2">
    <location>
        <begin position="23"/>
        <end position="62"/>
    </location>
</feature>
<feature type="compositionally biased region" description="Polar residues" evidence="1">
    <location>
        <begin position="22"/>
        <end position="34"/>
    </location>
</feature>
<dbReference type="KEGG" id="schv:BRCON_2629"/>
<evidence type="ECO:0000256" key="2">
    <source>
        <dbReference type="SAM" id="SignalP"/>
    </source>
</evidence>
<organism evidence="3 4">
    <name type="scientific">Sumerlaea chitinivorans</name>
    <dbReference type="NCBI Taxonomy" id="2250252"/>
    <lineage>
        <taxon>Bacteria</taxon>
        <taxon>Candidatus Sumerlaeota</taxon>
        <taxon>Candidatus Sumerlaeia</taxon>
        <taxon>Candidatus Sumerlaeales</taxon>
        <taxon>Candidatus Sumerlaeaceae</taxon>
        <taxon>Candidatus Sumerlaea</taxon>
    </lineage>
</organism>
<proteinExistence type="predicted"/>
<reference evidence="3 4" key="1">
    <citation type="submission" date="2018-05" db="EMBL/GenBank/DDBJ databases">
        <title>A metagenomic window into the 2 km-deep terrestrial subsurface aquifer revealed taxonomically and functionally diverse microbial community comprising novel uncultured bacterial lineages.</title>
        <authorList>
            <person name="Kadnikov V.V."/>
            <person name="Mardanov A.V."/>
            <person name="Beletsky A.V."/>
            <person name="Banks D."/>
            <person name="Pimenov N.V."/>
            <person name="Frank Y.A."/>
            <person name="Karnachuk O.V."/>
            <person name="Ravin N.V."/>
        </authorList>
    </citation>
    <scope>NUCLEOTIDE SEQUENCE [LARGE SCALE GENOMIC DNA]</scope>
    <source>
        <strain evidence="3">BY</strain>
    </source>
</reference>
<accession>A0A2Z4Y805</accession>
<sequence>MKRSLCVVVASLALAMVFSGCQKESTSMPTPKTSATEEQKATATPASGDNMTIAEETTTATR</sequence>
<dbReference type="PROSITE" id="PS51257">
    <property type="entry name" value="PROKAR_LIPOPROTEIN"/>
    <property type="match status" value="1"/>
</dbReference>
<name>A0A2Z4Y805_SUMC1</name>
<evidence type="ECO:0000313" key="4">
    <source>
        <dbReference type="Proteomes" id="UP000262583"/>
    </source>
</evidence>